<evidence type="ECO:0000313" key="2">
    <source>
        <dbReference type="EMBL" id="SDX74451.1"/>
    </source>
</evidence>
<evidence type="ECO:0000256" key="1">
    <source>
        <dbReference type="SAM" id="MobiDB-lite"/>
    </source>
</evidence>
<accession>A0A1H3E6Z9</accession>
<dbReference type="AlphaFoldDB" id="A0A1H3E6Z9"/>
<dbReference type="Gene3D" id="3.75.10.10">
    <property type="entry name" value="L-arginine/glycine Amidinotransferase, Chain A"/>
    <property type="match status" value="1"/>
</dbReference>
<dbReference type="RefSeq" id="WP_176819413.1">
    <property type="nucleotide sequence ID" value="NZ_FNPC01000001.1"/>
</dbReference>
<name>A0A1H3E6Z9_9EURY</name>
<proteinExistence type="predicted"/>
<dbReference type="OrthoDB" id="350009at2157"/>
<feature type="compositionally biased region" description="Acidic residues" evidence="1">
    <location>
        <begin position="7"/>
        <end position="19"/>
    </location>
</feature>
<dbReference type="EMBL" id="FNPC01000001">
    <property type="protein sequence ID" value="SDX74451.1"/>
    <property type="molecule type" value="Genomic_DNA"/>
</dbReference>
<dbReference type="Proteomes" id="UP000199079">
    <property type="component" value="Unassembled WGS sequence"/>
</dbReference>
<gene>
    <name evidence="2" type="ORF">SAMN05216564_101312</name>
</gene>
<feature type="region of interest" description="Disordered" evidence="1">
    <location>
        <begin position="1"/>
        <end position="21"/>
    </location>
</feature>
<evidence type="ECO:0000313" key="3">
    <source>
        <dbReference type="Proteomes" id="UP000199079"/>
    </source>
</evidence>
<dbReference type="SUPFAM" id="SSF55909">
    <property type="entry name" value="Pentein"/>
    <property type="match status" value="1"/>
</dbReference>
<dbReference type="GO" id="GO:0016787">
    <property type="term" value="F:hydrolase activity"/>
    <property type="evidence" value="ECO:0007669"/>
    <property type="project" value="UniProtKB-KW"/>
</dbReference>
<protein>
    <submittedName>
        <fullName evidence="2">N-Dimethylarginine dimethylaminohydrolase</fullName>
    </submittedName>
</protein>
<organism evidence="2 3">
    <name type="scientific">Halopenitus persicus</name>
    <dbReference type="NCBI Taxonomy" id="1048396"/>
    <lineage>
        <taxon>Archaea</taxon>
        <taxon>Methanobacteriati</taxon>
        <taxon>Methanobacteriota</taxon>
        <taxon>Stenosarchaea group</taxon>
        <taxon>Halobacteria</taxon>
        <taxon>Halobacteriales</taxon>
        <taxon>Haloferacaceae</taxon>
        <taxon>Halopenitus</taxon>
    </lineage>
</organism>
<reference evidence="3" key="1">
    <citation type="submission" date="2016-10" db="EMBL/GenBank/DDBJ databases">
        <authorList>
            <person name="Varghese N."/>
            <person name="Submissions S."/>
        </authorList>
    </citation>
    <scope>NUCLEOTIDE SEQUENCE [LARGE SCALE GENOMIC DNA]</scope>
    <source>
        <strain evidence="3">DC30,IBRC 10041,KCTC 4046</strain>
    </source>
</reference>
<keyword evidence="3" id="KW-1185">Reference proteome</keyword>
<keyword evidence="2" id="KW-0378">Hydrolase</keyword>
<sequence length="368" mass="41929">MAGTEITADDDEEFGESVDEMYKSLHPQVLSDFEDEMPELWGEKWKANTTVGKLRTALLHKPGEEMLQVGEETPWEPHESSLAAWRMREQPDLDEMVEHHYNLKDTLEAEGVDVITREPDPNDPPYQVKSIYCDDVAQPAVYGHVILRMYDNVRRGEEVPTYKTLAKNDIPVVGMITGKGMVEGGTCGWFDEKHAFIEVHVPRENTSEPEVMRANEAGHQQLANIIKSQDPEVDIRIQSGYGETKGNIPYAMVDRHTSIGKEEWYDPHLVEWMKSEMDWNFIEPPEHLVRDQVRAFTRGPNTGVVLEPGKLLTTDQYPEATRWFESIGLEVVEVNVESLVRPRNSGSIHCCVGSLRRDPEPEEPDTYA</sequence>